<dbReference type="InterPro" id="IPR015422">
    <property type="entry name" value="PyrdxlP-dep_Trfase_small"/>
</dbReference>
<dbReference type="InterPro" id="IPR015424">
    <property type="entry name" value="PyrdxlP-dep_Trfase"/>
</dbReference>
<reference evidence="8" key="1">
    <citation type="submission" date="2016-11" db="EMBL/GenBank/DDBJ databases">
        <authorList>
            <person name="Varghese N."/>
            <person name="Submissions S."/>
        </authorList>
    </citation>
    <scope>NUCLEOTIDE SEQUENCE [LARGE SCALE GENOMIC DNA]</scope>
    <source>
        <strain evidence="8">DSM 16219</strain>
    </source>
</reference>
<evidence type="ECO:0000256" key="5">
    <source>
        <dbReference type="ARBA" id="ARBA00037974"/>
    </source>
</evidence>
<organism evidence="7 8">
    <name type="scientific">Desulfatibacillum alkenivorans DSM 16219</name>
    <dbReference type="NCBI Taxonomy" id="1121393"/>
    <lineage>
        <taxon>Bacteria</taxon>
        <taxon>Pseudomonadati</taxon>
        <taxon>Thermodesulfobacteriota</taxon>
        <taxon>Desulfobacteria</taxon>
        <taxon>Desulfobacterales</taxon>
        <taxon>Desulfatibacillaceae</taxon>
        <taxon>Desulfatibacillum</taxon>
    </lineage>
</organism>
<dbReference type="AlphaFoldDB" id="A0A1M6RJR3"/>
<keyword evidence="4 7" id="KW-0456">Lyase</keyword>
<name>A0A1M6RJR3_9BACT</name>
<dbReference type="EMBL" id="FQZU01000022">
    <property type="protein sequence ID" value="SHK32692.1"/>
    <property type="molecule type" value="Genomic_DNA"/>
</dbReference>
<dbReference type="InterPro" id="IPR015421">
    <property type="entry name" value="PyrdxlP-dep_Trfase_major"/>
</dbReference>
<evidence type="ECO:0000259" key="6">
    <source>
        <dbReference type="Pfam" id="PF00155"/>
    </source>
</evidence>
<sequence>MPYDFDRIIDRRGTQCEKWDGMEEHYGVSPGDGIAMWVADMEFRPPPAVAQAFKWEMEHGVHGYWADSGQYKQAIVNWMARRHSWSIEPSWISTTHGVVMAVNMLIQAFCKPGDKVIIQTPVYYPFAFAVAANGCQVINNRLVKENGRYVMDLDDLKRQADGQTRMIILCCPHNPGGRVWSKEELEALAEICLSRDILMVSDEIHHDLVYSGAKHTVLASLSPELQDKVIVCTSASKTFNLAGTMTGNVIIANEELRKQFKDHLYKCGMFLPNRFGPIAARAAYNHGEGWLDALLLYLEENRNLIAKVLESRLPAVKSMPLEGTYLAWLDFSGMDAPMDEIVRKVEKEARLALNHGDTFGPGGENHLRMNFACPRLTVEQALERLIKAFA</sequence>
<evidence type="ECO:0000256" key="4">
    <source>
        <dbReference type="ARBA" id="ARBA00023239"/>
    </source>
</evidence>
<dbReference type="InterPro" id="IPR051798">
    <property type="entry name" value="Class-II_PLP-Dep_Aminotrans"/>
</dbReference>
<accession>A0A1M6RJR3</accession>
<dbReference type="Pfam" id="PF00155">
    <property type="entry name" value="Aminotran_1_2"/>
    <property type="match status" value="1"/>
</dbReference>
<gene>
    <name evidence="7" type="ORF">SAMN02745216_03279</name>
</gene>
<feature type="domain" description="Aminotransferase class I/classII large" evidence="6">
    <location>
        <begin position="42"/>
        <end position="385"/>
    </location>
</feature>
<dbReference type="RefSeq" id="WP_073477339.1">
    <property type="nucleotide sequence ID" value="NZ_FQZU01000022.1"/>
</dbReference>
<dbReference type="InterPro" id="IPR004839">
    <property type="entry name" value="Aminotransferase_I/II_large"/>
</dbReference>
<protein>
    <recommendedName>
        <fullName evidence="2">cysteine-S-conjugate beta-lyase</fullName>
        <ecNumber evidence="2">4.4.1.13</ecNumber>
    </recommendedName>
</protein>
<comment type="cofactor">
    <cofactor evidence="1">
        <name>pyridoxal 5'-phosphate</name>
        <dbReference type="ChEBI" id="CHEBI:597326"/>
    </cofactor>
</comment>
<dbReference type="NCBIfam" id="TIGR04350">
    <property type="entry name" value="C_S_lyase_PatB"/>
    <property type="match status" value="1"/>
</dbReference>
<dbReference type="CDD" id="cd00609">
    <property type="entry name" value="AAT_like"/>
    <property type="match status" value="1"/>
</dbReference>
<evidence type="ECO:0000313" key="7">
    <source>
        <dbReference type="EMBL" id="SHK32692.1"/>
    </source>
</evidence>
<dbReference type="PANTHER" id="PTHR43525:SF1">
    <property type="entry name" value="PROTEIN MALY"/>
    <property type="match status" value="1"/>
</dbReference>
<evidence type="ECO:0000256" key="1">
    <source>
        <dbReference type="ARBA" id="ARBA00001933"/>
    </source>
</evidence>
<dbReference type="Gene3D" id="3.90.1150.10">
    <property type="entry name" value="Aspartate Aminotransferase, domain 1"/>
    <property type="match status" value="1"/>
</dbReference>
<evidence type="ECO:0000256" key="3">
    <source>
        <dbReference type="ARBA" id="ARBA00022898"/>
    </source>
</evidence>
<dbReference type="GO" id="GO:0030170">
    <property type="term" value="F:pyridoxal phosphate binding"/>
    <property type="evidence" value="ECO:0007669"/>
    <property type="project" value="InterPro"/>
</dbReference>
<comment type="similarity">
    <text evidence="5">Belongs to the class-II pyridoxal-phosphate-dependent aminotransferase family. MalY/PatB cystathionine beta-lyase subfamily.</text>
</comment>
<proteinExistence type="inferred from homology"/>
<dbReference type="EC" id="4.4.1.13" evidence="2"/>
<keyword evidence="3" id="KW-0663">Pyridoxal phosphate</keyword>
<evidence type="ECO:0000256" key="2">
    <source>
        <dbReference type="ARBA" id="ARBA00012224"/>
    </source>
</evidence>
<dbReference type="OrthoDB" id="9803354at2"/>
<keyword evidence="8" id="KW-1185">Reference proteome</keyword>
<dbReference type="Proteomes" id="UP000183994">
    <property type="component" value="Unassembled WGS sequence"/>
</dbReference>
<dbReference type="Gene3D" id="3.40.640.10">
    <property type="entry name" value="Type I PLP-dependent aspartate aminotransferase-like (Major domain)"/>
    <property type="match status" value="1"/>
</dbReference>
<dbReference type="STRING" id="1121393.SAMN02745216_03279"/>
<dbReference type="SUPFAM" id="SSF53383">
    <property type="entry name" value="PLP-dependent transferases"/>
    <property type="match status" value="1"/>
</dbReference>
<dbReference type="GO" id="GO:0047804">
    <property type="term" value="F:cysteine-S-conjugate beta-lyase activity"/>
    <property type="evidence" value="ECO:0007669"/>
    <property type="project" value="UniProtKB-EC"/>
</dbReference>
<dbReference type="InterPro" id="IPR027619">
    <property type="entry name" value="C-S_lyase_PatB-like"/>
</dbReference>
<dbReference type="PANTHER" id="PTHR43525">
    <property type="entry name" value="PROTEIN MALY"/>
    <property type="match status" value="1"/>
</dbReference>
<evidence type="ECO:0000313" key="8">
    <source>
        <dbReference type="Proteomes" id="UP000183994"/>
    </source>
</evidence>